<protein>
    <recommendedName>
        <fullName evidence="2">ATP-dependent DNA helicase</fullName>
    </recommendedName>
</protein>
<reference evidence="1" key="1">
    <citation type="submission" date="2013-11" db="EMBL/GenBank/DDBJ databases">
        <title>The Genome Sequence of Phytophthora parasitica IAC_01/95.</title>
        <authorList>
            <consortium name="The Broad Institute Genomics Platform"/>
            <person name="Russ C."/>
            <person name="Tyler B."/>
            <person name="Panabieres F."/>
            <person name="Shan W."/>
            <person name="Tripathy S."/>
            <person name="Grunwald N."/>
            <person name="Machado M."/>
            <person name="Johnson C.S."/>
            <person name="Arredondo F."/>
            <person name="Hong C."/>
            <person name="Coffey M."/>
            <person name="Young S.K."/>
            <person name="Zeng Q."/>
            <person name="Gargeya S."/>
            <person name="Fitzgerald M."/>
            <person name="Abouelleil A."/>
            <person name="Alvarado L."/>
            <person name="Chapman S.B."/>
            <person name="Gainer-Dewar J."/>
            <person name="Goldberg J."/>
            <person name="Griggs A."/>
            <person name="Gujja S."/>
            <person name="Hansen M."/>
            <person name="Howarth C."/>
            <person name="Imamovic A."/>
            <person name="Ireland A."/>
            <person name="Larimer J."/>
            <person name="McCowan C."/>
            <person name="Murphy C."/>
            <person name="Pearson M."/>
            <person name="Poon T.W."/>
            <person name="Priest M."/>
            <person name="Roberts A."/>
            <person name="Saif S."/>
            <person name="Shea T."/>
            <person name="Sykes S."/>
            <person name="Wortman J."/>
            <person name="Nusbaum C."/>
            <person name="Birren B."/>
        </authorList>
    </citation>
    <scope>NUCLEOTIDE SEQUENCE [LARGE SCALE GENOMIC DNA]</scope>
    <source>
        <strain evidence="1">IAC_01/95</strain>
    </source>
</reference>
<dbReference type="EMBL" id="KI691659">
    <property type="protein sequence ID" value="ETM52272.1"/>
    <property type="molecule type" value="Genomic_DNA"/>
</dbReference>
<name>W2NUD2_PHYNI</name>
<evidence type="ECO:0008006" key="2">
    <source>
        <dbReference type="Google" id="ProtNLM"/>
    </source>
</evidence>
<sequence length="405" mass="44618">MSSRCAPLPLKNILKELMSDDKHSCDLVELHDGNTSVTMYRAASLLDDDCCRPHALDSRIHTVSMASLFLPAHPLSNTHCIGTHRTDSIPVVTGIRMPHVDAESPSEILVKRRDCALVLFHPIRTATDLVADVTNDAAWVDAYRRWEPTRLGFVSQFMANMDDFYRVEKQTQDAAASEHDNVDMLGENDDDVMGTRHEVEAMVDGSEPACEDPSGDEFDACVIGDKIPVVLTTTQSSTSAASSTTVYHPLLMPVAQTTASTLATLSQAPAFTVEELSRYEVIELLSKALDPAAAIWVSSYRQRQHADVNHYATIAEVPCAFTLNQRQHAAFTIIATALLRTFLRQEQAGLEFVDGATNDRSSHDVEEKLRDKQLLMFLGGAGRTRKSRIIDAVIRSARAGIVKAR</sequence>
<dbReference type="AlphaFoldDB" id="W2NUD2"/>
<dbReference type="VEuPathDB" id="FungiDB:PPTG_08261"/>
<proteinExistence type="predicted"/>
<organism evidence="1">
    <name type="scientific">Phytophthora nicotianae</name>
    <name type="common">Potato buckeye rot agent</name>
    <name type="synonym">Phytophthora parasitica</name>
    <dbReference type="NCBI Taxonomy" id="4792"/>
    <lineage>
        <taxon>Eukaryota</taxon>
        <taxon>Sar</taxon>
        <taxon>Stramenopiles</taxon>
        <taxon>Oomycota</taxon>
        <taxon>Peronosporomycetes</taxon>
        <taxon>Peronosporales</taxon>
        <taxon>Peronosporaceae</taxon>
        <taxon>Phytophthora</taxon>
    </lineage>
</organism>
<gene>
    <name evidence="1" type="ORF">L914_04080</name>
</gene>
<accession>W2NUD2</accession>
<dbReference type="Proteomes" id="UP000054532">
    <property type="component" value="Unassembled WGS sequence"/>
</dbReference>
<evidence type="ECO:0000313" key="1">
    <source>
        <dbReference type="EMBL" id="ETM52272.1"/>
    </source>
</evidence>